<accession>A0A0F9LH58</accession>
<dbReference type="Pfam" id="PF04860">
    <property type="entry name" value="Phage_portal"/>
    <property type="match status" value="1"/>
</dbReference>
<evidence type="ECO:0008006" key="2">
    <source>
        <dbReference type="Google" id="ProtNLM"/>
    </source>
</evidence>
<comment type="caution">
    <text evidence="1">The sequence shown here is derived from an EMBL/GenBank/DDBJ whole genome shotgun (WGS) entry which is preliminary data.</text>
</comment>
<protein>
    <recommendedName>
        <fullName evidence="2">Phage portal protein</fullName>
    </recommendedName>
</protein>
<proteinExistence type="predicted"/>
<dbReference type="InterPro" id="IPR006944">
    <property type="entry name" value="Phage/GTA_portal"/>
</dbReference>
<sequence length="666" mass="73548">MNWTKALMAPFRFVGSSVKALAMTWSGQMRSWWSVILPRTDFDYAKEIGDGSKSNIVVACVNWMARTFPEAPLMVFEERPDGTREKRVGHPMAEKVERPNPFYSGVLMWMATIVDWNTSGNAYWLKVRSASGEVVQLWWAPSFTMEPKWPQDGQTFISHYEYKPDPARQPIPIEPRNVVHFRYNIDPLNVRKGLSPLRSLMREIFTDEEAANFTAALMRNLGVPGVVIAPEGAEAKPPTKEVADDIKDKFKATFGGDKRGEPMVMSGPTKVSVLSFSPEQMNLRDLRRIPEERTTAVFGVAAVVVGLGAGLDRATFTNFGEAREAAYEGNMIPTQRLMAADLRIQLLPDFEESRTANVGFDLTYVRVLQPDANSKIERLNKMVNGGWMQVSVAQREADMPVDEGQEVYLRPMNVLETRTGEARPSLPGQNGQKAVKGAGFPEQMGLIRARLAERFTPPLVEFFEGQARRVLGRLPKGIKAAFNVNQLLPDAEDDLLAEALRPLWLTAMGEGWKTAGSSFGLEGEFDDGNVHVITSVAQAPARARRINDGTRKTVAEAFDLGESRGYTLDQVIDGVPADDFAGIGARVEEYYRDRPGSIALTEAMWATNAGAASLYRKSGMQMVQMIDNPAHEPCASRNGRVVTIDAGMAATGSEHPNGTLSLVPVT</sequence>
<evidence type="ECO:0000313" key="1">
    <source>
        <dbReference type="EMBL" id="KKM86471.1"/>
    </source>
</evidence>
<organism evidence="1">
    <name type="scientific">marine sediment metagenome</name>
    <dbReference type="NCBI Taxonomy" id="412755"/>
    <lineage>
        <taxon>unclassified sequences</taxon>
        <taxon>metagenomes</taxon>
        <taxon>ecological metagenomes</taxon>
    </lineage>
</organism>
<dbReference type="AlphaFoldDB" id="A0A0F9LH58"/>
<dbReference type="EMBL" id="LAZR01007251">
    <property type="protein sequence ID" value="KKM86471.1"/>
    <property type="molecule type" value="Genomic_DNA"/>
</dbReference>
<gene>
    <name evidence="1" type="ORF">LCGC14_1278670</name>
</gene>
<reference evidence="1" key="1">
    <citation type="journal article" date="2015" name="Nature">
        <title>Complex archaea that bridge the gap between prokaryotes and eukaryotes.</title>
        <authorList>
            <person name="Spang A."/>
            <person name="Saw J.H."/>
            <person name="Jorgensen S.L."/>
            <person name="Zaremba-Niedzwiedzka K."/>
            <person name="Martijn J."/>
            <person name="Lind A.E."/>
            <person name="van Eijk R."/>
            <person name="Schleper C."/>
            <person name="Guy L."/>
            <person name="Ettema T.J."/>
        </authorList>
    </citation>
    <scope>NUCLEOTIDE SEQUENCE</scope>
</reference>
<name>A0A0F9LH58_9ZZZZ</name>